<name>A0A4U5NZZ4_STECR</name>
<dbReference type="EMBL" id="AZBU02000003">
    <property type="protein sequence ID" value="TKR88991.1"/>
    <property type="molecule type" value="Genomic_DNA"/>
</dbReference>
<comment type="caution">
    <text evidence="1">The sequence shown here is derived from an EMBL/GenBank/DDBJ whole genome shotgun (WGS) entry which is preliminary data.</text>
</comment>
<evidence type="ECO:0000313" key="2">
    <source>
        <dbReference type="Proteomes" id="UP000298663"/>
    </source>
</evidence>
<dbReference type="AlphaFoldDB" id="A0A4U5NZZ4"/>
<reference evidence="1 2" key="2">
    <citation type="journal article" date="2019" name="G3 (Bethesda)">
        <title>Hybrid Assembly of the Genome of the Entomopathogenic Nematode Steinernema carpocapsae Identifies the X-Chromosome.</title>
        <authorList>
            <person name="Serra L."/>
            <person name="Macchietto M."/>
            <person name="Macias-Munoz A."/>
            <person name="McGill C.J."/>
            <person name="Rodriguez I.M."/>
            <person name="Rodriguez B."/>
            <person name="Murad R."/>
            <person name="Mortazavi A."/>
        </authorList>
    </citation>
    <scope>NUCLEOTIDE SEQUENCE [LARGE SCALE GENOMIC DNA]</scope>
    <source>
        <strain evidence="1 2">ALL</strain>
    </source>
</reference>
<dbReference type="Proteomes" id="UP000298663">
    <property type="component" value="Unassembled WGS sequence"/>
</dbReference>
<sequence>MQSSSFSGPYDRSVSLKSLEMTCTCLHLSGACLEAEKRPFVSTSRFLCLRDTLSGQAHKKEVRVHSRVQSTAQHARVRWVHLHSLSDDIGAAPP</sequence>
<protein>
    <submittedName>
        <fullName evidence="1">Uncharacterized protein</fullName>
    </submittedName>
</protein>
<keyword evidence="2" id="KW-1185">Reference proteome</keyword>
<accession>A0A4U5NZZ4</accession>
<gene>
    <name evidence="1" type="ORF">L596_013156</name>
</gene>
<organism evidence="1 2">
    <name type="scientific">Steinernema carpocapsae</name>
    <name type="common">Entomopathogenic nematode</name>
    <dbReference type="NCBI Taxonomy" id="34508"/>
    <lineage>
        <taxon>Eukaryota</taxon>
        <taxon>Metazoa</taxon>
        <taxon>Ecdysozoa</taxon>
        <taxon>Nematoda</taxon>
        <taxon>Chromadorea</taxon>
        <taxon>Rhabditida</taxon>
        <taxon>Tylenchina</taxon>
        <taxon>Panagrolaimomorpha</taxon>
        <taxon>Strongyloidoidea</taxon>
        <taxon>Steinernematidae</taxon>
        <taxon>Steinernema</taxon>
    </lineage>
</organism>
<proteinExistence type="predicted"/>
<evidence type="ECO:0000313" key="1">
    <source>
        <dbReference type="EMBL" id="TKR88991.1"/>
    </source>
</evidence>
<reference evidence="1 2" key="1">
    <citation type="journal article" date="2015" name="Genome Biol.">
        <title>Comparative genomics of Steinernema reveals deeply conserved gene regulatory networks.</title>
        <authorList>
            <person name="Dillman A.R."/>
            <person name="Macchietto M."/>
            <person name="Porter C.F."/>
            <person name="Rogers A."/>
            <person name="Williams B."/>
            <person name="Antoshechkin I."/>
            <person name="Lee M.M."/>
            <person name="Goodwin Z."/>
            <person name="Lu X."/>
            <person name="Lewis E.E."/>
            <person name="Goodrich-Blair H."/>
            <person name="Stock S.P."/>
            <person name="Adams B.J."/>
            <person name="Sternberg P.W."/>
            <person name="Mortazavi A."/>
        </authorList>
    </citation>
    <scope>NUCLEOTIDE SEQUENCE [LARGE SCALE GENOMIC DNA]</scope>
    <source>
        <strain evidence="1 2">ALL</strain>
    </source>
</reference>